<feature type="transmembrane region" description="Helical" evidence="1">
    <location>
        <begin position="6"/>
        <end position="28"/>
    </location>
</feature>
<dbReference type="RefSeq" id="WP_367973380.1">
    <property type="nucleotide sequence ID" value="NZ_JBFPEQ010000001.1"/>
</dbReference>
<keyword evidence="1" id="KW-0812">Transmembrane</keyword>
<proteinExistence type="predicted"/>
<keyword evidence="3" id="KW-1185">Reference proteome</keyword>
<organism evidence="2 3">
    <name type="scientific">Leuconostoc aquikimchii</name>
    <dbReference type="NCBI Taxonomy" id="3236804"/>
    <lineage>
        <taxon>Bacteria</taxon>
        <taxon>Bacillati</taxon>
        <taxon>Bacillota</taxon>
        <taxon>Bacilli</taxon>
        <taxon>Lactobacillales</taxon>
        <taxon>Lactobacillaceae</taxon>
        <taxon>Leuconostoc</taxon>
    </lineage>
</organism>
<evidence type="ECO:0000256" key="1">
    <source>
        <dbReference type="SAM" id="Phobius"/>
    </source>
</evidence>
<accession>A0ABV3S0M3</accession>
<evidence type="ECO:0000313" key="2">
    <source>
        <dbReference type="EMBL" id="MEX0379958.1"/>
    </source>
</evidence>
<gene>
    <name evidence="2" type="ORF">AB3K24_01085</name>
</gene>
<protein>
    <submittedName>
        <fullName evidence="2">Uncharacterized protein</fullName>
    </submittedName>
</protein>
<sequence length="184" mass="20548">MKRMLISTISLMIVVVIVVAGFIIYRVVNTNSSVQMSGDRTVYLSVGTLSDDTTKVWEHVLESDDATKLDGNSYKYTVIKFDSNDGLKSAIKSQDVYFGIGLTQQDVTNNLSSSSNSKPQVIRLASNESEFKGFKTFAGLKQGGMITSENVQSAKQTEFIGKIVNIYNNQMNQKWIQENYPNYK</sequence>
<reference evidence="2 3" key="1">
    <citation type="submission" date="2024-07" db="EMBL/GenBank/DDBJ databases">
        <authorList>
            <person name="Yun M."/>
        </authorList>
    </citation>
    <scope>NUCLEOTIDE SEQUENCE [LARGE SCALE GENOMIC DNA]</scope>
    <source>
        <strain evidence="2 3">MS01</strain>
    </source>
</reference>
<dbReference type="Proteomes" id="UP001556617">
    <property type="component" value="Unassembled WGS sequence"/>
</dbReference>
<dbReference type="EMBL" id="JBFPER010000001">
    <property type="protein sequence ID" value="MEX0379958.1"/>
    <property type="molecule type" value="Genomic_DNA"/>
</dbReference>
<keyword evidence="1" id="KW-0472">Membrane</keyword>
<evidence type="ECO:0000313" key="3">
    <source>
        <dbReference type="Proteomes" id="UP001556617"/>
    </source>
</evidence>
<keyword evidence="1" id="KW-1133">Transmembrane helix</keyword>
<name>A0ABV3S0M3_9LACO</name>
<comment type="caution">
    <text evidence="2">The sequence shown here is derived from an EMBL/GenBank/DDBJ whole genome shotgun (WGS) entry which is preliminary data.</text>
</comment>